<name>A0ABU0QFH5_STRAH</name>
<organism evidence="1 2">
    <name type="scientific">Streptomyces achromogenes</name>
    <dbReference type="NCBI Taxonomy" id="67255"/>
    <lineage>
        <taxon>Bacteria</taxon>
        <taxon>Bacillati</taxon>
        <taxon>Actinomycetota</taxon>
        <taxon>Actinomycetes</taxon>
        <taxon>Kitasatosporales</taxon>
        <taxon>Streptomycetaceae</taxon>
        <taxon>Streptomyces</taxon>
    </lineage>
</organism>
<protein>
    <submittedName>
        <fullName evidence="1">Uncharacterized protein</fullName>
    </submittedName>
</protein>
<gene>
    <name evidence="1" type="ORF">QFZ56_007909</name>
</gene>
<comment type="caution">
    <text evidence="1">The sequence shown here is derived from an EMBL/GenBank/DDBJ whole genome shotgun (WGS) entry which is preliminary data.</text>
</comment>
<sequence>MGRVEALWHPLPFVQVAEERARHFRYPDFASEVSGLLMRPWDRMPVVDWEKSPTVMRSTGVTQDAYVWRVQCSGVVTSGSGRLRCQGNAVAVVRACVDFRCSRSHCSVLLTCSSAAAWASETSRLARAV</sequence>
<evidence type="ECO:0000313" key="2">
    <source>
        <dbReference type="Proteomes" id="UP001243364"/>
    </source>
</evidence>
<keyword evidence="2" id="KW-1185">Reference proteome</keyword>
<proteinExistence type="predicted"/>
<evidence type="ECO:0000313" key="1">
    <source>
        <dbReference type="EMBL" id="MDQ0688946.1"/>
    </source>
</evidence>
<reference evidence="1 2" key="1">
    <citation type="submission" date="2023-07" db="EMBL/GenBank/DDBJ databases">
        <title>Comparative genomics of wheat-associated soil bacteria to identify genetic determinants of phenazine resistance.</title>
        <authorList>
            <person name="Mouncey N."/>
        </authorList>
    </citation>
    <scope>NUCLEOTIDE SEQUENCE [LARGE SCALE GENOMIC DNA]</scope>
    <source>
        <strain evidence="1 2">W4I19-2</strain>
    </source>
</reference>
<dbReference type="Proteomes" id="UP001243364">
    <property type="component" value="Unassembled WGS sequence"/>
</dbReference>
<dbReference type="EMBL" id="JAUSYA010000001">
    <property type="protein sequence ID" value="MDQ0688946.1"/>
    <property type="molecule type" value="Genomic_DNA"/>
</dbReference>
<accession>A0ABU0QFH5</accession>